<evidence type="ECO:0000313" key="3">
    <source>
        <dbReference type="EMBL" id="KAK0383152.1"/>
    </source>
</evidence>
<reference evidence="3" key="1">
    <citation type="submission" date="2022-10" db="EMBL/GenBank/DDBJ databases">
        <title>Determination and structural analysis of whole genome sequence of Sarocladium strictum F4-1.</title>
        <authorList>
            <person name="Hu L."/>
            <person name="Jiang Y."/>
        </authorList>
    </citation>
    <scope>NUCLEOTIDE SEQUENCE</scope>
    <source>
        <strain evidence="3">F4-1</strain>
    </source>
</reference>
<feature type="region of interest" description="Disordered" evidence="1">
    <location>
        <begin position="419"/>
        <end position="438"/>
    </location>
</feature>
<keyword evidence="2" id="KW-0732">Signal</keyword>
<dbReference type="AlphaFoldDB" id="A0AA39G9F9"/>
<evidence type="ECO:0000256" key="1">
    <source>
        <dbReference type="SAM" id="MobiDB-lite"/>
    </source>
</evidence>
<dbReference type="Proteomes" id="UP001175261">
    <property type="component" value="Unassembled WGS sequence"/>
</dbReference>
<accession>A0AA39G9F9</accession>
<sequence>MKTGTIALLASCLLGQALAAPVQDKAGDIAPKLDGLTKDINIDELKDALKGLLDHAGKTGKNTGILPSKRGVSDEASTLLGNLGIDPKNLDNKTLKKVEKKLKDIADTSAAPIVRAGGLGGLLELLKPLLAGTEEQSGGVTESAQGLANAAGTLASEASKDVPAVGQASGSVGVNAPAKRADGALDGLSELLKLLGLDGVVDSVTQTADGLTSGAASNTLDVAKGTVDAALNKRQLDGVKDLVSGLLGGEKGSPLDPTKSAAGDKSPLEPLTDLLSGILGGGKGGNPLDITKPITDSVGKVADSATGSLGLNRRQLEGLDELLASLLGGGKDGSPLDITKPITDSVGKGAQSATAAAGLNRRQVEGLGELLKGPLSGAKGGNPLLGGLLGGGQGKDSSAPKDPLTSAVDGLADSLSSGVDGVSKSGGTASGSSGALGKRQLPAGIDITSLIQALNELLAPPPKAAGAAGAAGAVGGSGKRELPAGIDIAALLQALSPVLDQLEGQSLQQGPDDVADTAGAAAEAITTPAPAPIPTPSIPVPKAKRQDAAVDPLATPIPEPAPAPADITPAALPEPEGTEPLTVIFDDLSEVSSLLGEVEGAVPADQANTLRETIDSFLSSISGLLSEGPGAGAAAPGAAAPPAAAPLP</sequence>
<feature type="signal peptide" evidence="2">
    <location>
        <begin position="1"/>
        <end position="19"/>
    </location>
</feature>
<feature type="chain" id="PRO_5041414291" evidence="2">
    <location>
        <begin position="20"/>
        <end position="648"/>
    </location>
</feature>
<feature type="region of interest" description="Disordered" evidence="1">
    <location>
        <begin position="247"/>
        <end position="268"/>
    </location>
</feature>
<keyword evidence="4" id="KW-1185">Reference proteome</keyword>
<evidence type="ECO:0000256" key="2">
    <source>
        <dbReference type="SAM" id="SignalP"/>
    </source>
</evidence>
<organism evidence="3 4">
    <name type="scientific">Sarocladium strictum</name>
    <name type="common">Black bundle disease fungus</name>
    <name type="synonym">Acremonium strictum</name>
    <dbReference type="NCBI Taxonomy" id="5046"/>
    <lineage>
        <taxon>Eukaryota</taxon>
        <taxon>Fungi</taxon>
        <taxon>Dikarya</taxon>
        <taxon>Ascomycota</taxon>
        <taxon>Pezizomycotina</taxon>
        <taxon>Sordariomycetes</taxon>
        <taxon>Hypocreomycetidae</taxon>
        <taxon>Hypocreales</taxon>
        <taxon>Sarocladiaceae</taxon>
        <taxon>Sarocladium</taxon>
    </lineage>
</organism>
<feature type="compositionally biased region" description="Low complexity" evidence="1">
    <location>
        <begin position="632"/>
        <end position="642"/>
    </location>
</feature>
<feature type="region of interest" description="Disordered" evidence="1">
    <location>
        <begin position="625"/>
        <end position="648"/>
    </location>
</feature>
<protein>
    <submittedName>
        <fullName evidence="3">Uncharacterized protein</fullName>
    </submittedName>
</protein>
<evidence type="ECO:0000313" key="4">
    <source>
        <dbReference type="Proteomes" id="UP001175261"/>
    </source>
</evidence>
<dbReference type="EMBL" id="JAPDFR010000009">
    <property type="protein sequence ID" value="KAK0383152.1"/>
    <property type="molecule type" value="Genomic_DNA"/>
</dbReference>
<proteinExistence type="predicted"/>
<name>A0AA39G9F9_SARSR</name>
<feature type="region of interest" description="Disordered" evidence="1">
    <location>
        <begin position="384"/>
        <end position="410"/>
    </location>
</feature>
<feature type="compositionally biased region" description="Gly residues" evidence="1">
    <location>
        <begin position="384"/>
        <end position="394"/>
    </location>
</feature>
<comment type="caution">
    <text evidence="3">The sequence shown here is derived from an EMBL/GenBank/DDBJ whole genome shotgun (WGS) entry which is preliminary data.</text>
</comment>
<gene>
    <name evidence="3" type="ORF">NLU13_9065</name>
</gene>